<dbReference type="PROSITE" id="PS50181">
    <property type="entry name" value="FBOX"/>
    <property type="match status" value="1"/>
</dbReference>
<dbReference type="InterPro" id="IPR017451">
    <property type="entry name" value="F-box-assoc_interact_dom"/>
</dbReference>
<feature type="region of interest" description="Disordered" evidence="1">
    <location>
        <begin position="98"/>
        <end position="142"/>
    </location>
</feature>
<dbReference type="EMBL" id="ASHM01035095">
    <property type="protein sequence ID" value="PNX78981.1"/>
    <property type="molecule type" value="Genomic_DNA"/>
</dbReference>
<dbReference type="Pfam" id="PF00646">
    <property type="entry name" value="F-box"/>
    <property type="match status" value="1"/>
</dbReference>
<evidence type="ECO:0000256" key="1">
    <source>
        <dbReference type="SAM" id="MobiDB-lite"/>
    </source>
</evidence>
<dbReference type="SMART" id="SM00256">
    <property type="entry name" value="FBOX"/>
    <property type="match status" value="1"/>
</dbReference>
<dbReference type="Pfam" id="PF07734">
    <property type="entry name" value="FBA_1"/>
    <property type="match status" value="1"/>
</dbReference>
<dbReference type="InterPro" id="IPR050796">
    <property type="entry name" value="SCF_F-box_component"/>
</dbReference>
<gene>
    <name evidence="3" type="ORF">L195_g034964</name>
</gene>
<evidence type="ECO:0000313" key="3">
    <source>
        <dbReference type="EMBL" id="PNX78981.1"/>
    </source>
</evidence>
<reference evidence="3 4" key="2">
    <citation type="journal article" date="2017" name="Front. Plant Sci.">
        <title>Gene Classification and Mining of Molecular Markers Useful in Red Clover (Trifolium pratense) Breeding.</title>
        <authorList>
            <person name="Istvanek J."/>
            <person name="Dluhosova J."/>
            <person name="Dluhos P."/>
            <person name="Patkova L."/>
            <person name="Nedelnik J."/>
            <person name="Repkova J."/>
        </authorList>
    </citation>
    <scope>NUCLEOTIDE SEQUENCE [LARGE SCALE GENOMIC DNA]</scope>
    <source>
        <strain evidence="4">cv. Tatra</strain>
        <tissue evidence="3">Young leaves</tissue>
    </source>
</reference>
<organism evidence="3 4">
    <name type="scientific">Trifolium pratense</name>
    <name type="common">Red clover</name>
    <dbReference type="NCBI Taxonomy" id="57577"/>
    <lineage>
        <taxon>Eukaryota</taxon>
        <taxon>Viridiplantae</taxon>
        <taxon>Streptophyta</taxon>
        <taxon>Embryophyta</taxon>
        <taxon>Tracheophyta</taxon>
        <taxon>Spermatophyta</taxon>
        <taxon>Magnoliopsida</taxon>
        <taxon>eudicotyledons</taxon>
        <taxon>Gunneridae</taxon>
        <taxon>Pentapetalae</taxon>
        <taxon>rosids</taxon>
        <taxon>fabids</taxon>
        <taxon>Fabales</taxon>
        <taxon>Fabaceae</taxon>
        <taxon>Papilionoideae</taxon>
        <taxon>50 kb inversion clade</taxon>
        <taxon>NPAAA clade</taxon>
        <taxon>Hologalegina</taxon>
        <taxon>IRL clade</taxon>
        <taxon>Trifolieae</taxon>
        <taxon>Trifolium</taxon>
    </lineage>
</organism>
<feature type="compositionally biased region" description="Polar residues" evidence="1">
    <location>
        <begin position="98"/>
        <end position="122"/>
    </location>
</feature>
<evidence type="ECO:0000259" key="2">
    <source>
        <dbReference type="PROSITE" id="PS50181"/>
    </source>
</evidence>
<dbReference type="NCBIfam" id="TIGR01640">
    <property type="entry name" value="F_box_assoc_1"/>
    <property type="match status" value="1"/>
</dbReference>
<dbReference type="Proteomes" id="UP000236291">
    <property type="component" value="Unassembled WGS sequence"/>
</dbReference>
<dbReference type="InterPro" id="IPR001810">
    <property type="entry name" value="F-box_dom"/>
</dbReference>
<dbReference type="SUPFAM" id="SSF81383">
    <property type="entry name" value="F-box domain"/>
    <property type="match status" value="1"/>
</dbReference>
<accession>A0A2K3LKB1</accession>
<dbReference type="Gene3D" id="1.20.1280.50">
    <property type="match status" value="1"/>
</dbReference>
<proteinExistence type="predicted"/>
<dbReference type="AlphaFoldDB" id="A0A2K3LKB1"/>
<comment type="caution">
    <text evidence="3">The sequence shown here is derived from an EMBL/GenBank/DDBJ whole genome shotgun (WGS) entry which is preliminary data.</text>
</comment>
<dbReference type="PANTHER" id="PTHR31672:SF13">
    <property type="entry name" value="F-BOX PROTEIN CPR30-LIKE"/>
    <property type="match status" value="1"/>
</dbReference>
<protein>
    <submittedName>
        <fullName evidence="3">F-box family protein</fullName>
    </submittedName>
</protein>
<dbReference type="PANTHER" id="PTHR31672">
    <property type="entry name" value="BNACNNG10540D PROTEIN"/>
    <property type="match status" value="1"/>
</dbReference>
<sequence>MEEERERHEEEEEETAVVVGFHTIMDIPIHVLFDIMLKLPAVSLVRCYSVCSKFKSIVSDYSFQLSYFSKAPISIVVLSDRHRITCIDSSQNLNPINSSDHGSSSSCMAMRLQPNSNNTSDSSSKRIKTIHHHHHHHQQPSSSRFVSFHIHKRMNLINSSNGLLCLRGSNPHSQSHYYICNPLLGELLNIPPAPSAPDRNLCFSAFGFDPKTKTFKILQLVSKSNKLVAELYQSPPHSGGVKTWSVISDVPSAKPKPNSSFDPSLNDALHWVTDGAISELIYSFDLNSNKFKSIPCPSHFVDDEYVSNISGMSVGVLKGCLCLCYVVEGKRFETWSMDKYGVKESWRMAFSIDIKSYCGWSPQDKHRPIGFNTCGDMWLMADSISQSSSQCLVSFSPETGVFRHIDIGGNASNIQVIPQVLSYVSIKHMVNIRRKQHQLQKLSSAQNYALGFNLFVLENFR</sequence>
<reference evidence="3 4" key="1">
    <citation type="journal article" date="2014" name="Am. J. Bot.">
        <title>Genome assembly and annotation for red clover (Trifolium pratense; Fabaceae).</title>
        <authorList>
            <person name="Istvanek J."/>
            <person name="Jaros M."/>
            <person name="Krenek A."/>
            <person name="Repkova J."/>
        </authorList>
    </citation>
    <scope>NUCLEOTIDE SEQUENCE [LARGE SCALE GENOMIC DNA]</scope>
    <source>
        <strain evidence="4">cv. Tatra</strain>
        <tissue evidence="3">Young leaves</tissue>
    </source>
</reference>
<evidence type="ECO:0000313" key="4">
    <source>
        <dbReference type="Proteomes" id="UP000236291"/>
    </source>
</evidence>
<dbReference type="InterPro" id="IPR036047">
    <property type="entry name" value="F-box-like_dom_sf"/>
</dbReference>
<dbReference type="InterPro" id="IPR006527">
    <property type="entry name" value="F-box-assoc_dom_typ1"/>
</dbReference>
<feature type="domain" description="F-box" evidence="2">
    <location>
        <begin position="21"/>
        <end position="71"/>
    </location>
</feature>
<name>A0A2K3LKB1_TRIPR</name>
<feature type="compositionally biased region" description="Basic residues" evidence="1">
    <location>
        <begin position="125"/>
        <end position="138"/>
    </location>
</feature>